<protein>
    <submittedName>
        <fullName evidence="1">Uncharacterized protein</fullName>
    </submittedName>
</protein>
<reference evidence="1" key="1">
    <citation type="journal article" date="2020" name="mSystems">
        <title>Genome- and Community-Level Interaction Insights into Carbon Utilization and Element Cycling Functions of Hydrothermarchaeota in Hydrothermal Sediment.</title>
        <authorList>
            <person name="Zhou Z."/>
            <person name="Liu Y."/>
            <person name="Xu W."/>
            <person name="Pan J."/>
            <person name="Luo Z.H."/>
            <person name="Li M."/>
        </authorList>
    </citation>
    <scope>NUCLEOTIDE SEQUENCE [LARGE SCALE GENOMIC DNA]</scope>
    <source>
        <strain evidence="1">HyVt-533</strain>
    </source>
</reference>
<accession>A0A7V5U2R9</accession>
<dbReference type="Proteomes" id="UP000886101">
    <property type="component" value="Unassembled WGS sequence"/>
</dbReference>
<comment type="caution">
    <text evidence="1">The sequence shown here is derived from an EMBL/GenBank/DDBJ whole genome shotgun (WGS) entry which is preliminary data.</text>
</comment>
<sequence>MRIIFWFVFIYFCLFDVKCFAAQVAILYREDIPFYKEVVNKFEKSNAQICSLDRVDKCFNGDLKIVITLGDLAFKKALPYKNKYKIYAFFVTKCRSDSSVCCFYLFPTPKEVLLQIKRVYPKKKVVYLYTKETRWWIDNFSRAPKYLLE</sequence>
<organism evidence="1">
    <name type="scientific">Thermodesulfatator atlanticus</name>
    <dbReference type="NCBI Taxonomy" id="501497"/>
    <lineage>
        <taxon>Bacteria</taxon>
        <taxon>Pseudomonadati</taxon>
        <taxon>Thermodesulfobacteriota</taxon>
        <taxon>Thermodesulfobacteria</taxon>
        <taxon>Thermodesulfobacteriales</taxon>
        <taxon>Thermodesulfatatoraceae</taxon>
        <taxon>Thermodesulfatator</taxon>
    </lineage>
</organism>
<dbReference type="EMBL" id="DROK01000151">
    <property type="protein sequence ID" value="HHI97231.1"/>
    <property type="molecule type" value="Genomic_DNA"/>
</dbReference>
<evidence type="ECO:0000313" key="1">
    <source>
        <dbReference type="EMBL" id="HHI97231.1"/>
    </source>
</evidence>
<gene>
    <name evidence="1" type="ORF">ENJ96_05200</name>
</gene>
<name>A0A7V5U2R9_9BACT</name>
<proteinExistence type="predicted"/>
<dbReference type="AlphaFoldDB" id="A0A7V5U2R9"/>
<feature type="non-terminal residue" evidence="1">
    <location>
        <position position="149"/>
    </location>
</feature>